<evidence type="ECO:0000313" key="2">
    <source>
        <dbReference type="Proteomes" id="UP000261023"/>
    </source>
</evidence>
<dbReference type="RefSeq" id="WP_006567785.1">
    <property type="nucleotide sequence ID" value="NZ_QTJW01000013.1"/>
</dbReference>
<reference evidence="1 2" key="1">
    <citation type="submission" date="2018-08" db="EMBL/GenBank/DDBJ databases">
        <title>A genome reference for cultivated species of the human gut microbiota.</title>
        <authorList>
            <person name="Zou Y."/>
            <person name="Xue W."/>
            <person name="Luo G."/>
        </authorList>
    </citation>
    <scope>NUCLEOTIDE SEQUENCE [LARGE SCALE GENOMIC DNA]</scope>
    <source>
        <strain evidence="1 2">AF19-13AC</strain>
    </source>
</reference>
<gene>
    <name evidence="1" type="ORF">DWX31_19790</name>
</gene>
<name>A0A3E3DI96_9FIRM</name>
<accession>A0A3E3DI96</accession>
<evidence type="ECO:0000313" key="1">
    <source>
        <dbReference type="EMBL" id="RGD69014.1"/>
    </source>
</evidence>
<organism evidence="1 2">
    <name type="scientific">Hungatella hathewayi</name>
    <dbReference type="NCBI Taxonomy" id="154046"/>
    <lineage>
        <taxon>Bacteria</taxon>
        <taxon>Bacillati</taxon>
        <taxon>Bacillota</taxon>
        <taxon>Clostridia</taxon>
        <taxon>Lachnospirales</taxon>
        <taxon>Lachnospiraceae</taxon>
        <taxon>Hungatella</taxon>
    </lineage>
</organism>
<dbReference type="Proteomes" id="UP000261023">
    <property type="component" value="Unassembled WGS sequence"/>
</dbReference>
<protein>
    <submittedName>
        <fullName evidence="1">Uncharacterized protein</fullName>
    </submittedName>
</protein>
<dbReference type="AlphaFoldDB" id="A0A3E3DI96"/>
<sequence length="229" mass="26707">MPEMKVNGVQKLFPPIECRVLKTGNRSRWISVNLDDLKHDRFEEVKASVVATVELADPDFDRLCYRGLNSHDYPFVSQVYGRKRKILKNEAGRDEFEVIRIENEKMDWLYMAVRQYGSIPLFSKQLLNMETLRDWEQKFDAMEKFVSDNKIGYLEDKLYFDPDIPPSRADLILSAVRDGRDWGDSFEGSLSLYSAVSRHIHSSIDEAAEKYLDKIYGSTQIQTHKEAKR</sequence>
<proteinExistence type="predicted"/>
<comment type="caution">
    <text evidence="1">The sequence shown here is derived from an EMBL/GenBank/DDBJ whole genome shotgun (WGS) entry which is preliminary data.</text>
</comment>
<dbReference type="EMBL" id="QTJW01000013">
    <property type="protein sequence ID" value="RGD69014.1"/>
    <property type="molecule type" value="Genomic_DNA"/>
</dbReference>
<dbReference type="OrthoDB" id="2084802at2"/>